<dbReference type="InterPro" id="IPR047650">
    <property type="entry name" value="Transpos_IS110"/>
</dbReference>
<name>A0ABQ5R0A4_9ACTN</name>
<dbReference type="InterPro" id="IPR003346">
    <property type="entry name" value="Transposase_20"/>
</dbReference>
<reference evidence="4" key="1">
    <citation type="submission" date="2022-12" db="EMBL/GenBank/DDBJ databases">
        <title>New Phytohabitans aurantiacus sp. RD004123 nov., an actinomycete isolated from soil.</title>
        <authorList>
            <person name="Triningsih D.W."/>
            <person name="Harunari E."/>
            <person name="Igarashi Y."/>
        </authorList>
    </citation>
    <scope>NUCLEOTIDE SEQUENCE</scope>
    <source>
        <strain evidence="4">RD004123</strain>
    </source>
</reference>
<evidence type="ECO:0000259" key="3">
    <source>
        <dbReference type="Pfam" id="PF02371"/>
    </source>
</evidence>
<evidence type="ECO:0000313" key="5">
    <source>
        <dbReference type="Proteomes" id="UP001144280"/>
    </source>
</evidence>
<feature type="domain" description="Transposase IS116/IS110/IS902 C-terminal" evidence="3">
    <location>
        <begin position="224"/>
        <end position="305"/>
    </location>
</feature>
<dbReference type="Proteomes" id="UP001144280">
    <property type="component" value="Unassembled WGS sequence"/>
</dbReference>
<dbReference type="InterPro" id="IPR002525">
    <property type="entry name" value="Transp_IS110-like_N"/>
</dbReference>
<evidence type="ECO:0000256" key="1">
    <source>
        <dbReference type="SAM" id="MobiDB-lite"/>
    </source>
</evidence>
<accession>A0ABQ5R0A4</accession>
<feature type="region of interest" description="Disordered" evidence="1">
    <location>
        <begin position="338"/>
        <end position="426"/>
    </location>
</feature>
<dbReference type="EMBL" id="BSDI01000031">
    <property type="protein sequence ID" value="GLI00242.1"/>
    <property type="molecule type" value="Genomic_DNA"/>
</dbReference>
<evidence type="ECO:0000259" key="2">
    <source>
        <dbReference type="Pfam" id="PF01548"/>
    </source>
</evidence>
<proteinExistence type="predicted"/>
<dbReference type="Pfam" id="PF01548">
    <property type="entry name" value="DEDD_Tnp_IS110"/>
    <property type="match status" value="1"/>
</dbReference>
<dbReference type="PANTHER" id="PTHR33055:SF16">
    <property type="entry name" value="TRANSPOSASE FOR INSERTION SEQUENCE ELEMENT IS1547"/>
    <property type="match status" value="1"/>
</dbReference>
<protein>
    <submittedName>
        <fullName evidence="4">IS110 family transposase</fullName>
    </submittedName>
</protein>
<dbReference type="Pfam" id="PF02371">
    <property type="entry name" value="Transposase_20"/>
    <property type="match status" value="1"/>
</dbReference>
<sequence>MDSVVIGVDPHKHSVTIEVVDGRERVLHKGRYGTDTDGYRQMLAAIKRFPQHRWAVEGCNGIGRHVAQRLVADGETVVDVPAKLAARARVFDTGNGRKTDPADAHSVAVVALRTRDLVEVRPDDELVALRLLVDRRDELGRTRTQTVNRLHRLLLELVPGGAKRFLSAPQAQTLLDSVAPTDVAGRVRHQLATELLAEIVVLDAKMKASDKTLRKAVAATGTGLLDLYGIGPASAARILGDVADVARFGTRARFASWNGTAPLDASSGAQQRHRLSRAGNRRINRALHIMAIVQIRHDTDGRAYFRRRVAAGKTKMEALRALKRRLSDVVFRQLVADAKKASPGGHTEATTTSSAADPAPTVGSSDQSQPGLAAKPTTPHLNDRPTQPRRSTRTRPAAHGPNARRPGPAENHDEPEPPQHPTPGHT</sequence>
<dbReference type="PANTHER" id="PTHR33055">
    <property type="entry name" value="TRANSPOSASE FOR INSERTION SEQUENCE ELEMENT IS1111A"/>
    <property type="match status" value="1"/>
</dbReference>
<comment type="caution">
    <text evidence="4">The sequence shown here is derived from an EMBL/GenBank/DDBJ whole genome shotgun (WGS) entry which is preliminary data.</text>
</comment>
<dbReference type="NCBIfam" id="NF033542">
    <property type="entry name" value="transpos_IS110"/>
    <property type="match status" value="1"/>
</dbReference>
<feature type="domain" description="Transposase IS110-like N-terminal" evidence="2">
    <location>
        <begin position="6"/>
        <end position="159"/>
    </location>
</feature>
<gene>
    <name evidence="4" type="ORF">Pa4123_55180</name>
</gene>
<keyword evidence="5" id="KW-1185">Reference proteome</keyword>
<organism evidence="4 5">
    <name type="scientific">Phytohabitans aurantiacus</name>
    <dbReference type="NCBI Taxonomy" id="3016789"/>
    <lineage>
        <taxon>Bacteria</taxon>
        <taxon>Bacillati</taxon>
        <taxon>Actinomycetota</taxon>
        <taxon>Actinomycetes</taxon>
        <taxon>Micromonosporales</taxon>
        <taxon>Micromonosporaceae</taxon>
    </lineage>
</organism>
<evidence type="ECO:0000313" key="4">
    <source>
        <dbReference type="EMBL" id="GLI00242.1"/>
    </source>
</evidence>
<feature type="compositionally biased region" description="Low complexity" evidence="1">
    <location>
        <begin position="349"/>
        <end position="361"/>
    </location>
</feature>